<evidence type="ECO:0000313" key="3">
    <source>
        <dbReference type="Proteomes" id="UP000006765"/>
    </source>
</evidence>
<reference evidence="2 3" key="1">
    <citation type="journal article" date="2012" name="J. Bacteriol.">
        <title>Draft Genome Sequence of Oceaniovalibus guishaninsula JLT2003T.</title>
        <authorList>
            <person name="Tang K."/>
            <person name="Liu K."/>
            <person name="Jiao N."/>
        </authorList>
    </citation>
    <scope>NUCLEOTIDE SEQUENCE [LARGE SCALE GENOMIC DNA]</scope>
    <source>
        <strain evidence="2 3">JLT2003</strain>
    </source>
</reference>
<feature type="transmembrane region" description="Helical" evidence="1">
    <location>
        <begin position="12"/>
        <end position="31"/>
    </location>
</feature>
<organism evidence="2 3">
    <name type="scientific">Oceaniovalibus guishaninsula JLT2003</name>
    <dbReference type="NCBI Taxonomy" id="1231392"/>
    <lineage>
        <taxon>Bacteria</taxon>
        <taxon>Pseudomonadati</taxon>
        <taxon>Pseudomonadota</taxon>
        <taxon>Alphaproteobacteria</taxon>
        <taxon>Rhodobacterales</taxon>
        <taxon>Roseobacteraceae</taxon>
        <taxon>Oceaniovalibus</taxon>
    </lineage>
</organism>
<dbReference type="AlphaFoldDB" id="K2H8H4"/>
<evidence type="ECO:0000313" key="2">
    <source>
        <dbReference type="EMBL" id="EKE43893.1"/>
    </source>
</evidence>
<evidence type="ECO:0000256" key="1">
    <source>
        <dbReference type="SAM" id="Phobius"/>
    </source>
</evidence>
<dbReference type="RefSeq" id="WP_007427026.1">
    <property type="nucleotide sequence ID" value="NZ_AMGO01000046.1"/>
</dbReference>
<protein>
    <submittedName>
        <fullName evidence="2">Membrane protein</fullName>
    </submittedName>
</protein>
<sequence length="179" mass="18955">MIDPLTIRRWGYRTGFVALSGLIVFVHVLPFRLGASGLPGPDVLVLLTFAWVLRRPEYVPVWLIAPVMLAADLLLVRPPGLWAALTVLASEFLRSRGHLSAELPFPVEWLLVSGMLVAMGAANGVVLALAMVPLPGFGQLALQVVASVLAYPVLVAGSAWLLGVRPPVPGAADAGGQRP</sequence>
<feature type="transmembrane region" description="Helical" evidence="1">
    <location>
        <begin position="61"/>
        <end position="88"/>
    </location>
</feature>
<dbReference type="OrthoDB" id="7629477at2"/>
<feature type="transmembrane region" description="Helical" evidence="1">
    <location>
        <begin position="109"/>
        <end position="134"/>
    </location>
</feature>
<feature type="transmembrane region" description="Helical" evidence="1">
    <location>
        <begin position="140"/>
        <end position="162"/>
    </location>
</feature>
<dbReference type="PATRIC" id="fig|1231392.3.peg.1884"/>
<keyword evidence="1" id="KW-0812">Transmembrane</keyword>
<comment type="caution">
    <text evidence="2">The sequence shown here is derived from an EMBL/GenBank/DDBJ whole genome shotgun (WGS) entry which is preliminary data.</text>
</comment>
<dbReference type="STRING" id="1231392.OCGS_1874"/>
<name>K2H8H4_9RHOB</name>
<proteinExistence type="predicted"/>
<dbReference type="EMBL" id="AMGO01000046">
    <property type="protein sequence ID" value="EKE43893.1"/>
    <property type="molecule type" value="Genomic_DNA"/>
</dbReference>
<keyword evidence="1" id="KW-1133">Transmembrane helix</keyword>
<accession>K2H8H4</accession>
<keyword evidence="3" id="KW-1185">Reference proteome</keyword>
<gene>
    <name evidence="2" type="ORF">OCGS_1874</name>
</gene>
<dbReference type="eggNOG" id="ENOG5032RJQ">
    <property type="taxonomic scope" value="Bacteria"/>
</dbReference>
<dbReference type="Proteomes" id="UP000006765">
    <property type="component" value="Unassembled WGS sequence"/>
</dbReference>
<keyword evidence="1" id="KW-0472">Membrane</keyword>